<dbReference type="InterPro" id="IPR010119">
    <property type="entry name" value="Gluconeogen_factor"/>
</dbReference>
<dbReference type="CDD" id="cd07187">
    <property type="entry name" value="YvcK_like"/>
    <property type="match status" value="1"/>
</dbReference>
<dbReference type="Proteomes" id="UP000229699">
    <property type="component" value="Unassembled WGS sequence"/>
</dbReference>
<dbReference type="GO" id="GO:0008360">
    <property type="term" value="P:regulation of cell shape"/>
    <property type="evidence" value="ECO:0007669"/>
    <property type="project" value="UniProtKB-UniRule"/>
</dbReference>
<keyword evidence="1 2" id="KW-0963">Cytoplasm</keyword>
<reference evidence="3 4" key="1">
    <citation type="submission" date="2017-09" db="EMBL/GenBank/DDBJ databases">
        <title>Depth-based differentiation of microbial function through sediment-hosted aquifers and enrichment of novel symbionts in the deep terrestrial subsurface.</title>
        <authorList>
            <person name="Probst A.J."/>
            <person name="Ladd B."/>
            <person name="Jarett J.K."/>
            <person name="Geller-Mcgrath D.E."/>
            <person name="Sieber C.M."/>
            <person name="Emerson J.B."/>
            <person name="Anantharaman K."/>
            <person name="Thomas B.C."/>
            <person name="Malmstrom R."/>
            <person name="Stieglmeier M."/>
            <person name="Klingl A."/>
            <person name="Woyke T."/>
            <person name="Ryan C.M."/>
            <person name="Banfield J.F."/>
        </authorList>
    </citation>
    <scope>NUCLEOTIDE SEQUENCE [LARGE SCALE GENOMIC DNA]</scope>
    <source>
        <strain evidence="3">CG22_combo_CG10-13_8_21_14_all_34_12</strain>
    </source>
</reference>
<protein>
    <recommendedName>
        <fullName evidence="2">Putative gluconeogenesis factor</fullName>
    </recommendedName>
</protein>
<organism evidence="3 4">
    <name type="scientific">Candidatus Roizmanbacteria bacterium CG22_combo_CG10-13_8_21_14_all_34_12</name>
    <dbReference type="NCBI Taxonomy" id="1974860"/>
    <lineage>
        <taxon>Bacteria</taxon>
        <taxon>Candidatus Roizmaniibacteriota</taxon>
    </lineage>
</organism>
<comment type="function">
    <text evidence="2">Required for morphogenesis under gluconeogenic growth conditions.</text>
</comment>
<dbReference type="PANTHER" id="PTHR30135:SF3">
    <property type="entry name" value="GLUCONEOGENESIS FACTOR-RELATED"/>
    <property type="match status" value="1"/>
</dbReference>
<sequence>MKKITVIGGGTGTFVVLSGLKKYPLDLSVVVTMMDSGGSTGRLRDQLGILPPGDLRQCLVALSDAPLLWRKLFLYRFEKGDLEGHNFGNIFLAALEKVSSNYDEAIETVSYVLKTMGKVIPVTLNKLHLVAEYENGKKVTGEGLIDENHSEKSRIKNAYLEPQGKANPKAIKSIEESDYIVIGPGDLYTSIIPVLLVKDIKEAMKKSKAKIIYIMNMMTKSGQTTSYKASDHVADLVKYLGREPEVVLINNGEISSDILSTYEHYNEVKVVNDLNKNGYQIIEKDLVDITKVEKNSSDILYRSILRHDSEKVADVLVSIFSKV</sequence>
<name>A0A2H0C0L2_9BACT</name>
<dbReference type="InterPro" id="IPR002882">
    <property type="entry name" value="CofD"/>
</dbReference>
<proteinExistence type="inferred from homology"/>
<comment type="caution">
    <text evidence="3">The sequence shown here is derived from an EMBL/GenBank/DDBJ whole genome shotgun (WGS) entry which is preliminary data.</text>
</comment>
<evidence type="ECO:0000256" key="2">
    <source>
        <dbReference type="HAMAP-Rule" id="MF_00973"/>
    </source>
</evidence>
<evidence type="ECO:0000313" key="3">
    <source>
        <dbReference type="EMBL" id="PIP63422.1"/>
    </source>
</evidence>
<comment type="similarity">
    <text evidence="2">Belongs to the gluconeogenesis factor family.</text>
</comment>
<evidence type="ECO:0000313" key="4">
    <source>
        <dbReference type="Proteomes" id="UP000229699"/>
    </source>
</evidence>
<dbReference type="Gene3D" id="3.40.50.10680">
    <property type="entry name" value="CofD-like domains"/>
    <property type="match status" value="1"/>
</dbReference>
<comment type="subcellular location">
    <subcellularLocation>
        <location evidence="2">Cytoplasm</location>
    </subcellularLocation>
</comment>
<dbReference type="EMBL" id="PCTC01000055">
    <property type="protein sequence ID" value="PIP63422.1"/>
    <property type="molecule type" value="Genomic_DNA"/>
</dbReference>
<dbReference type="Pfam" id="PF01933">
    <property type="entry name" value="CofD"/>
    <property type="match status" value="1"/>
</dbReference>
<dbReference type="PANTHER" id="PTHR30135">
    <property type="entry name" value="UNCHARACTERIZED PROTEIN YVCK-RELATED"/>
    <property type="match status" value="1"/>
</dbReference>
<dbReference type="SUPFAM" id="SSF142338">
    <property type="entry name" value="CofD-like"/>
    <property type="match status" value="1"/>
</dbReference>
<dbReference type="InterPro" id="IPR038136">
    <property type="entry name" value="CofD-like_dom_sf"/>
</dbReference>
<gene>
    <name evidence="3" type="ORF">COW97_02560</name>
</gene>
<dbReference type="GO" id="GO:0005737">
    <property type="term" value="C:cytoplasm"/>
    <property type="evidence" value="ECO:0007669"/>
    <property type="project" value="UniProtKB-SubCell"/>
</dbReference>
<dbReference type="AlphaFoldDB" id="A0A2H0C0L2"/>
<evidence type="ECO:0000256" key="1">
    <source>
        <dbReference type="ARBA" id="ARBA00022490"/>
    </source>
</evidence>
<dbReference type="GO" id="GO:0043743">
    <property type="term" value="F:LPPG:FO 2-phospho-L-lactate transferase activity"/>
    <property type="evidence" value="ECO:0007669"/>
    <property type="project" value="InterPro"/>
</dbReference>
<accession>A0A2H0C0L2</accession>
<dbReference type="NCBIfam" id="TIGR01826">
    <property type="entry name" value="CofD_related"/>
    <property type="match status" value="1"/>
</dbReference>
<dbReference type="HAMAP" id="MF_00973">
    <property type="entry name" value="Gluconeogen_factor"/>
    <property type="match status" value="1"/>
</dbReference>